<name>A0AAE1Q4Z3_9EUCA</name>
<evidence type="ECO:0000256" key="9">
    <source>
        <dbReference type="ARBA" id="ARBA00023163"/>
    </source>
</evidence>
<keyword evidence="6" id="KW-0805">Transcription regulation</keyword>
<evidence type="ECO:0000256" key="10">
    <source>
        <dbReference type="ARBA" id="ARBA00023242"/>
    </source>
</evidence>
<keyword evidence="15" id="KW-1185">Reference proteome</keyword>
<evidence type="ECO:0000313" key="15">
    <source>
        <dbReference type="Proteomes" id="UP001292094"/>
    </source>
</evidence>
<dbReference type="PROSITE" id="PS50950">
    <property type="entry name" value="ZF_THAP"/>
    <property type="match status" value="1"/>
</dbReference>
<dbReference type="Pfam" id="PF05485">
    <property type="entry name" value="THAP"/>
    <property type="match status" value="1"/>
</dbReference>
<keyword evidence="5" id="KW-0862">Zinc</keyword>
<evidence type="ECO:0000256" key="12">
    <source>
        <dbReference type="PROSITE-ProRule" id="PRU00309"/>
    </source>
</evidence>
<keyword evidence="3" id="KW-0479">Metal-binding</keyword>
<evidence type="ECO:0000259" key="13">
    <source>
        <dbReference type="PROSITE" id="PS50950"/>
    </source>
</evidence>
<dbReference type="GO" id="GO:0008270">
    <property type="term" value="F:zinc ion binding"/>
    <property type="evidence" value="ECO:0007669"/>
    <property type="project" value="UniProtKB-KW"/>
</dbReference>
<dbReference type="InterPro" id="IPR006612">
    <property type="entry name" value="THAP_Znf"/>
</dbReference>
<gene>
    <name evidence="14" type="ORF">Pmani_010240</name>
</gene>
<accession>A0AAE1Q4Z3</accession>
<dbReference type="InterPro" id="IPR026516">
    <property type="entry name" value="THAP1/10"/>
</dbReference>
<dbReference type="EMBL" id="JAWZYT010000798">
    <property type="protein sequence ID" value="KAK4318817.1"/>
    <property type="molecule type" value="Genomic_DNA"/>
</dbReference>
<evidence type="ECO:0000256" key="5">
    <source>
        <dbReference type="ARBA" id="ARBA00022833"/>
    </source>
</evidence>
<keyword evidence="8 12" id="KW-0238">DNA-binding</keyword>
<feature type="domain" description="THAP-type" evidence="13">
    <location>
        <begin position="13"/>
        <end position="115"/>
    </location>
</feature>
<keyword evidence="4 12" id="KW-0863">Zinc-finger</keyword>
<comment type="similarity">
    <text evidence="2">Belongs to the THAP1 family.</text>
</comment>
<dbReference type="SUPFAM" id="SSF57716">
    <property type="entry name" value="Glucocorticoid receptor-like (DNA-binding domain)"/>
    <property type="match status" value="1"/>
</dbReference>
<evidence type="ECO:0000256" key="2">
    <source>
        <dbReference type="ARBA" id="ARBA00006177"/>
    </source>
</evidence>
<keyword evidence="9" id="KW-0804">Transcription</keyword>
<evidence type="ECO:0000313" key="14">
    <source>
        <dbReference type="EMBL" id="KAK4318817.1"/>
    </source>
</evidence>
<sequence length="164" mass="18429">MQGLSLLLGFARDVSTTGVLRCGSGQKALVRGNYKQGPKVHVFGFPRNSELAGKWILAIKRSNFTPSQYSKVCELHFKPEDIRWETSHFDEATGTKLTAKLQKPQLCDGAVPSGLSSCKTIRHSNFCDWLERFYESGTFQSVLGDTYGVVILYRISQRNKHAQR</sequence>
<dbReference type="Gene3D" id="6.20.210.20">
    <property type="entry name" value="THAP domain"/>
    <property type="match status" value="1"/>
</dbReference>
<evidence type="ECO:0000256" key="3">
    <source>
        <dbReference type="ARBA" id="ARBA00022723"/>
    </source>
</evidence>
<dbReference type="GO" id="GO:0005654">
    <property type="term" value="C:nucleoplasm"/>
    <property type="evidence" value="ECO:0007669"/>
    <property type="project" value="UniProtKB-SubCell"/>
</dbReference>
<evidence type="ECO:0000256" key="4">
    <source>
        <dbReference type="ARBA" id="ARBA00022771"/>
    </source>
</evidence>
<dbReference type="InterPro" id="IPR038441">
    <property type="entry name" value="THAP_Znf_sf"/>
</dbReference>
<comment type="caution">
    <text evidence="14">The sequence shown here is derived from an EMBL/GenBank/DDBJ whole genome shotgun (WGS) entry which is preliminary data.</text>
</comment>
<dbReference type="GO" id="GO:0043565">
    <property type="term" value="F:sequence-specific DNA binding"/>
    <property type="evidence" value="ECO:0007669"/>
    <property type="project" value="InterPro"/>
</dbReference>
<evidence type="ECO:0000256" key="1">
    <source>
        <dbReference type="ARBA" id="ARBA00004642"/>
    </source>
</evidence>
<evidence type="ECO:0000256" key="11">
    <source>
        <dbReference type="ARBA" id="ARBA00023306"/>
    </source>
</evidence>
<keyword evidence="11" id="KW-0131">Cell cycle</keyword>
<dbReference type="AlphaFoldDB" id="A0AAE1Q4Z3"/>
<evidence type="ECO:0000256" key="6">
    <source>
        <dbReference type="ARBA" id="ARBA00023015"/>
    </source>
</evidence>
<evidence type="ECO:0000256" key="8">
    <source>
        <dbReference type="ARBA" id="ARBA00023125"/>
    </source>
</evidence>
<dbReference type="PANTHER" id="PTHR46600:SF1">
    <property type="entry name" value="THAP DOMAIN-CONTAINING PROTEIN 1"/>
    <property type="match status" value="1"/>
</dbReference>
<evidence type="ECO:0000256" key="7">
    <source>
        <dbReference type="ARBA" id="ARBA00023054"/>
    </source>
</evidence>
<organism evidence="14 15">
    <name type="scientific">Petrolisthes manimaculis</name>
    <dbReference type="NCBI Taxonomy" id="1843537"/>
    <lineage>
        <taxon>Eukaryota</taxon>
        <taxon>Metazoa</taxon>
        <taxon>Ecdysozoa</taxon>
        <taxon>Arthropoda</taxon>
        <taxon>Crustacea</taxon>
        <taxon>Multicrustacea</taxon>
        <taxon>Malacostraca</taxon>
        <taxon>Eumalacostraca</taxon>
        <taxon>Eucarida</taxon>
        <taxon>Decapoda</taxon>
        <taxon>Pleocyemata</taxon>
        <taxon>Anomura</taxon>
        <taxon>Galatheoidea</taxon>
        <taxon>Porcellanidae</taxon>
        <taxon>Petrolisthes</taxon>
    </lineage>
</organism>
<keyword evidence="7" id="KW-0175">Coiled coil</keyword>
<keyword evidence="10" id="KW-0539">Nucleus</keyword>
<reference evidence="14" key="1">
    <citation type="submission" date="2023-11" db="EMBL/GenBank/DDBJ databases">
        <title>Genome assemblies of two species of porcelain crab, Petrolisthes cinctipes and Petrolisthes manimaculis (Anomura: Porcellanidae).</title>
        <authorList>
            <person name="Angst P."/>
        </authorList>
    </citation>
    <scope>NUCLEOTIDE SEQUENCE</scope>
    <source>
        <strain evidence="14">PB745_02</strain>
        <tissue evidence="14">Gill</tissue>
    </source>
</reference>
<dbReference type="Proteomes" id="UP001292094">
    <property type="component" value="Unassembled WGS sequence"/>
</dbReference>
<dbReference type="PANTHER" id="PTHR46600">
    <property type="entry name" value="THAP DOMAIN-CONTAINING"/>
    <property type="match status" value="1"/>
</dbReference>
<comment type="subcellular location">
    <subcellularLocation>
        <location evidence="1">Nucleus</location>
        <location evidence="1">Nucleoplasm</location>
    </subcellularLocation>
</comment>
<proteinExistence type="inferred from homology"/>
<protein>
    <recommendedName>
        <fullName evidence="13">THAP-type domain-containing protein</fullName>
    </recommendedName>
</protein>